<evidence type="ECO:0000256" key="5">
    <source>
        <dbReference type="ARBA" id="ARBA00023128"/>
    </source>
</evidence>
<dbReference type="SUPFAM" id="SSF64602">
    <property type="entry name" value="F1 ATPase inhibitor, IF1, C-terminal domain"/>
    <property type="match status" value="1"/>
</dbReference>
<feature type="coiled-coil region" evidence="7">
    <location>
        <begin position="60"/>
        <end position="94"/>
    </location>
</feature>
<keyword evidence="10" id="KW-1185">Reference proteome</keyword>
<dbReference type="GO" id="GO:0005739">
    <property type="term" value="C:mitochondrion"/>
    <property type="evidence" value="ECO:0007669"/>
    <property type="project" value="UniProtKB-SubCell"/>
</dbReference>
<dbReference type="Pfam" id="PF04568">
    <property type="entry name" value="IATP"/>
    <property type="match status" value="1"/>
</dbReference>
<dbReference type="OrthoDB" id="5532350at2759"/>
<comment type="subcellular location">
    <subcellularLocation>
        <location evidence="1">Mitochondrion</location>
    </subcellularLocation>
</comment>
<sequence>MFRQAAVRSWSKTPAVANRSFSTAAIRMGEGDVGAPRNTGSRSGDAWTQKEAAQENLYVRQKEMEKLKALKQKLKQQRAHLDELEEHIDSITKETKQN</sequence>
<evidence type="ECO:0000256" key="6">
    <source>
        <dbReference type="RuleBase" id="RU368087"/>
    </source>
</evidence>
<evidence type="ECO:0000256" key="2">
    <source>
        <dbReference type="ARBA" id="ARBA00010901"/>
    </source>
</evidence>
<comment type="similarity">
    <text evidence="2 6">Belongs to the ATPase inhibitor family.</text>
</comment>
<dbReference type="GO" id="GO:0042030">
    <property type="term" value="F:ATPase inhibitor activity"/>
    <property type="evidence" value="ECO:0007669"/>
    <property type="project" value="InterPro"/>
</dbReference>
<dbReference type="InterPro" id="IPR007648">
    <property type="entry name" value="ATPase_inhibitor_mt"/>
</dbReference>
<proteinExistence type="inferred from homology"/>
<evidence type="ECO:0000256" key="8">
    <source>
        <dbReference type="SAM" id="MobiDB-lite"/>
    </source>
</evidence>
<reference evidence="9 10" key="1">
    <citation type="journal article" date="2016" name="Genome Biol. Evol.">
        <title>Divergent and convergent evolution of fungal pathogenicity.</title>
        <authorList>
            <person name="Shang Y."/>
            <person name="Xiao G."/>
            <person name="Zheng P."/>
            <person name="Cen K."/>
            <person name="Zhan S."/>
            <person name="Wang C."/>
        </authorList>
    </citation>
    <scope>NUCLEOTIDE SEQUENCE [LARGE SCALE GENOMIC DNA]</scope>
    <source>
        <strain evidence="9 10">ARSEF 7405</strain>
    </source>
</reference>
<gene>
    <name evidence="9" type="ORF">AAP_04916</name>
</gene>
<dbReference type="PANTHER" id="PTHR48417">
    <property type="entry name" value="ATP SYNTHASE F1 SUBUNIT EPSILON"/>
    <property type="match status" value="1"/>
</dbReference>
<evidence type="ECO:0000313" key="9">
    <source>
        <dbReference type="EMBL" id="KZZ88593.1"/>
    </source>
</evidence>
<feature type="region of interest" description="Disordered" evidence="8">
    <location>
        <begin position="28"/>
        <end position="49"/>
    </location>
</feature>
<comment type="function">
    <text evidence="6">Inhibits the enzyme activity of ATPase.</text>
</comment>
<dbReference type="Gene3D" id="1.20.5.500">
    <property type="entry name" value="Single helix bin"/>
    <property type="match status" value="1"/>
</dbReference>
<dbReference type="AlphaFoldDB" id="A0A162I4Q3"/>
<accession>A0A162I4Q3</accession>
<evidence type="ECO:0000256" key="1">
    <source>
        <dbReference type="ARBA" id="ARBA00004173"/>
    </source>
</evidence>
<name>A0A162I4Q3_9EURO</name>
<dbReference type="VEuPathDB" id="FungiDB:AAP_04916"/>
<dbReference type="PANTHER" id="PTHR48417:SF1">
    <property type="entry name" value="ATP SYNTHASE F1 SUBUNIT EPSILON"/>
    <property type="match status" value="1"/>
</dbReference>
<evidence type="ECO:0000313" key="10">
    <source>
        <dbReference type="Proteomes" id="UP000242877"/>
    </source>
</evidence>
<evidence type="ECO:0000256" key="7">
    <source>
        <dbReference type="SAM" id="Coils"/>
    </source>
</evidence>
<keyword evidence="4 7" id="KW-0175">Coiled coil</keyword>
<evidence type="ECO:0000256" key="4">
    <source>
        <dbReference type="ARBA" id="ARBA00023054"/>
    </source>
</evidence>
<evidence type="ECO:0000256" key="3">
    <source>
        <dbReference type="ARBA" id="ARBA00022946"/>
    </source>
</evidence>
<protein>
    <recommendedName>
        <fullName evidence="6">ATPase inhibitor, mitochondrial</fullName>
    </recommendedName>
</protein>
<keyword evidence="5" id="KW-0496">Mitochondrion</keyword>
<dbReference type="Proteomes" id="UP000242877">
    <property type="component" value="Unassembled WGS sequence"/>
</dbReference>
<keyword evidence="3" id="KW-0809">Transit peptide</keyword>
<dbReference type="EMBL" id="AZGZ01000025">
    <property type="protein sequence ID" value="KZZ88593.1"/>
    <property type="molecule type" value="Genomic_DNA"/>
</dbReference>
<comment type="caution">
    <text evidence="9">The sequence shown here is derived from an EMBL/GenBank/DDBJ whole genome shotgun (WGS) entry which is preliminary data.</text>
</comment>
<organism evidence="9 10">
    <name type="scientific">Ascosphaera apis ARSEF 7405</name>
    <dbReference type="NCBI Taxonomy" id="392613"/>
    <lineage>
        <taxon>Eukaryota</taxon>
        <taxon>Fungi</taxon>
        <taxon>Dikarya</taxon>
        <taxon>Ascomycota</taxon>
        <taxon>Pezizomycotina</taxon>
        <taxon>Eurotiomycetes</taxon>
        <taxon>Eurotiomycetidae</taxon>
        <taxon>Onygenales</taxon>
        <taxon>Ascosphaeraceae</taxon>
        <taxon>Ascosphaera</taxon>
    </lineage>
</organism>